<evidence type="ECO:0000313" key="3">
    <source>
        <dbReference type="Proteomes" id="UP000006055"/>
    </source>
</evidence>
<evidence type="ECO:0000313" key="2">
    <source>
        <dbReference type="EMBL" id="AFM25489.1"/>
    </source>
</evidence>
<sequence>MAIISIVLPTFNGERFLRESVDSCLNQTFRELELIVVIDGSTDKSEYIMQQYDDPRLVVIKTENRGQAEAMNRGFREASGKYWSWSSDDNVYMPDAFEVMWNYMQEHEEFAAVSTDGLIIDEKSRRIGYQEFTWQCFLYRADVARTIPVHRSEARILEDIDFFLRLKHYGGPVGRISRPYIKYRVHKHMVSHTRIKERPLISAKLNYEYITSGISQGDMEAMFMDRLSQCALHRAYDTMDGIMAFAREKAVPFLNALERKNLFLRTPVGWLQNRIHIAVRSQLGKIRSRLKLLHYLTLSQWSFHNSND</sequence>
<dbReference type="Proteomes" id="UP000006055">
    <property type="component" value="Chromosome"/>
</dbReference>
<dbReference type="STRING" id="706587.Desti_2819"/>
<keyword evidence="3" id="KW-1185">Reference proteome</keyword>
<reference evidence="3" key="1">
    <citation type="submission" date="2012-06" db="EMBL/GenBank/DDBJ databases">
        <title>Complete sequence of chromosome of Desulfomonile tiedjei DSM 6799.</title>
        <authorList>
            <person name="Lucas S."/>
            <person name="Copeland A."/>
            <person name="Lapidus A."/>
            <person name="Glavina del Rio T."/>
            <person name="Dalin E."/>
            <person name="Tice H."/>
            <person name="Bruce D."/>
            <person name="Goodwin L."/>
            <person name="Pitluck S."/>
            <person name="Peters L."/>
            <person name="Ovchinnikova G."/>
            <person name="Zeytun A."/>
            <person name="Lu M."/>
            <person name="Kyrpides N."/>
            <person name="Mavromatis K."/>
            <person name="Ivanova N."/>
            <person name="Brettin T."/>
            <person name="Detter J.C."/>
            <person name="Han C."/>
            <person name="Larimer F."/>
            <person name="Land M."/>
            <person name="Hauser L."/>
            <person name="Markowitz V."/>
            <person name="Cheng J.-F."/>
            <person name="Hugenholtz P."/>
            <person name="Woyke T."/>
            <person name="Wu D."/>
            <person name="Spring S."/>
            <person name="Schroeder M."/>
            <person name="Brambilla E."/>
            <person name="Klenk H.-P."/>
            <person name="Eisen J.A."/>
        </authorList>
    </citation>
    <scope>NUCLEOTIDE SEQUENCE [LARGE SCALE GENOMIC DNA]</scope>
    <source>
        <strain evidence="3">ATCC 49306 / DSM 6799 / DCB-1</strain>
    </source>
</reference>
<dbReference type="HOGENOM" id="CLU_902333_0_0_7"/>
<dbReference type="SUPFAM" id="SSF53448">
    <property type="entry name" value="Nucleotide-diphospho-sugar transferases"/>
    <property type="match status" value="1"/>
</dbReference>
<dbReference type="Gene3D" id="3.90.550.10">
    <property type="entry name" value="Spore Coat Polysaccharide Biosynthesis Protein SpsA, Chain A"/>
    <property type="match status" value="1"/>
</dbReference>
<proteinExistence type="predicted"/>
<dbReference type="KEGG" id="dti:Desti_2819"/>
<dbReference type="AlphaFoldDB" id="I4C7E8"/>
<keyword evidence="2" id="KW-0808">Transferase</keyword>
<dbReference type="OrthoDB" id="5396343at2"/>
<protein>
    <submittedName>
        <fullName evidence="2">Putative glycosyltransferase</fullName>
    </submittedName>
</protein>
<dbReference type="PANTHER" id="PTHR22916">
    <property type="entry name" value="GLYCOSYLTRANSFERASE"/>
    <property type="match status" value="1"/>
</dbReference>
<dbReference type="eggNOG" id="COG1216">
    <property type="taxonomic scope" value="Bacteria"/>
</dbReference>
<dbReference type="GO" id="GO:0016758">
    <property type="term" value="F:hexosyltransferase activity"/>
    <property type="evidence" value="ECO:0007669"/>
    <property type="project" value="UniProtKB-ARBA"/>
</dbReference>
<gene>
    <name evidence="2" type="ordered locus">Desti_2819</name>
</gene>
<organism evidence="2 3">
    <name type="scientific">Desulfomonile tiedjei (strain ATCC 49306 / DSM 6799 / DCB-1)</name>
    <dbReference type="NCBI Taxonomy" id="706587"/>
    <lineage>
        <taxon>Bacteria</taxon>
        <taxon>Pseudomonadati</taxon>
        <taxon>Thermodesulfobacteriota</taxon>
        <taxon>Desulfomonilia</taxon>
        <taxon>Desulfomonilales</taxon>
        <taxon>Desulfomonilaceae</taxon>
        <taxon>Desulfomonile</taxon>
    </lineage>
</organism>
<evidence type="ECO:0000259" key="1">
    <source>
        <dbReference type="Pfam" id="PF00535"/>
    </source>
</evidence>
<feature type="domain" description="Glycosyltransferase 2-like" evidence="1">
    <location>
        <begin position="5"/>
        <end position="131"/>
    </location>
</feature>
<dbReference type="RefSeq" id="WP_014810628.1">
    <property type="nucleotide sequence ID" value="NC_018025.1"/>
</dbReference>
<dbReference type="EMBL" id="CP003360">
    <property type="protein sequence ID" value="AFM25489.1"/>
    <property type="molecule type" value="Genomic_DNA"/>
</dbReference>
<dbReference type="PANTHER" id="PTHR22916:SF3">
    <property type="entry name" value="UDP-GLCNAC:BETAGAL BETA-1,3-N-ACETYLGLUCOSAMINYLTRANSFERASE-LIKE PROTEIN 1"/>
    <property type="match status" value="1"/>
</dbReference>
<accession>I4C7E8</accession>
<dbReference type="InterPro" id="IPR001173">
    <property type="entry name" value="Glyco_trans_2-like"/>
</dbReference>
<name>I4C7E8_DESTA</name>
<dbReference type="Pfam" id="PF00535">
    <property type="entry name" value="Glycos_transf_2"/>
    <property type="match status" value="1"/>
</dbReference>
<dbReference type="InterPro" id="IPR029044">
    <property type="entry name" value="Nucleotide-diphossugar_trans"/>
</dbReference>